<keyword evidence="3" id="KW-1185">Reference proteome</keyword>
<feature type="region of interest" description="Disordered" evidence="1">
    <location>
        <begin position="114"/>
        <end position="134"/>
    </location>
</feature>
<evidence type="ECO:0000313" key="2">
    <source>
        <dbReference type="EMBL" id="MFD2421674.1"/>
    </source>
</evidence>
<dbReference type="EMBL" id="JBHUKR010000022">
    <property type="protein sequence ID" value="MFD2421674.1"/>
    <property type="molecule type" value="Genomic_DNA"/>
</dbReference>
<dbReference type="RefSeq" id="WP_378270387.1">
    <property type="nucleotide sequence ID" value="NZ_JBHUKR010000022.1"/>
</dbReference>
<evidence type="ECO:0008006" key="4">
    <source>
        <dbReference type="Google" id="ProtNLM"/>
    </source>
</evidence>
<accession>A0ABW5G303</accession>
<protein>
    <recommendedName>
        <fullName evidence="4">Tail assembly chaperone</fullName>
    </recommendedName>
</protein>
<organism evidence="2 3">
    <name type="scientific">Amycolatopsis pigmentata</name>
    <dbReference type="NCBI Taxonomy" id="450801"/>
    <lineage>
        <taxon>Bacteria</taxon>
        <taxon>Bacillati</taxon>
        <taxon>Actinomycetota</taxon>
        <taxon>Actinomycetes</taxon>
        <taxon>Pseudonocardiales</taxon>
        <taxon>Pseudonocardiaceae</taxon>
        <taxon>Amycolatopsis</taxon>
    </lineage>
</organism>
<gene>
    <name evidence="2" type="ORF">ACFSXZ_35615</name>
</gene>
<sequence>MRYKLPSGAKVTIRDLDTLKARDTKALMAKMGKAAKAVQDAADDQEDTLAEAGIGALDHLIALLVTDWDIPYPTEDGRPWLLPKLDPSLIDELTGPDYGALMGIVQPAQEALMPRSMDPGEYEDLDSPTVPASA</sequence>
<reference evidence="3" key="1">
    <citation type="journal article" date="2019" name="Int. J. Syst. Evol. Microbiol.">
        <title>The Global Catalogue of Microorganisms (GCM) 10K type strain sequencing project: providing services to taxonomists for standard genome sequencing and annotation.</title>
        <authorList>
            <consortium name="The Broad Institute Genomics Platform"/>
            <consortium name="The Broad Institute Genome Sequencing Center for Infectious Disease"/>
            <person name="Wu L."/>
            <person name="Ma J."/>
        </authorList>
    </citation>
    <scope>NUCLEOTIDE SEQUENCE [LARGE SCALE GENOMIC DNA]</scope>
    <source>
        <strain evidence="3">CGMCC 4.7645</strain>
    </source>
</reference>
<dbReference type="Proteomes" id="UP001597417">
    <property type="component" value="Unassembled WGS sequence"/>
</dbReference>
<evidence type="ECO:0000313" key="3">
    <source>
        <dbReference type="Proteomes" id="UP001597417"/>
    </source>
</evidence>
<evidence type="ECO:0000256" key="1">
    <source>
        <dbReference type="SAM" id="MobiDB-lite"/>
    </source>
</evidence>
<comment type="caution">
    <text evidence="2">The sequence shown here is derived from an EMBL/GenBank/DDBJ whole genome shotgun (WGS) entry which is preliminary data.</text>
</comment>
<name>A0ABW5G303_9PSEU</name>
<proteinExistence type="predicted"/>